<keyword evidence="2 5" id="KW-0812">Transmembrane</keyword>
<feature type="transmembrane region" description="Helical" evidence="5">
    <location>
        <begin position="133"/>
        <end position="155"/>
    </location>
</feature>
<feature type="signal peptide" evidence="6">
    <location>
        <begin position="1"/>
        <end position="22"/>
    </location>
</feature>
<organism evidence="8 9">
    <name type="scientific">Microbacterium oryzae</name>
    <dbReference type="NCBI Taxonomy" id="743009"/>
    <lineage>
        <taxon>Bacteria</taxon>
        <taxon>Bacillati</taxon>
        <taxon>Actinomycetota</taxon>
        <taxon>Actinomycetes</taxon>
        <taxon>Micrococcales</taxon>
        <taxon>Microbacteriaceae</taxon>
        <taxon>Microbacterium</taxon>
    </lineage>
</organism>
<protein>
    <submittedName>
        <fullName evidence="8">MFS transporter</fullName>
    </submittedName>
</protein>
<dbReference type="OrthoDB" id="7584869at2"/>
<dbReference type="InterPro" id="IPR036259">
    <property type="entry name" value="MFS_trans_sf"/>
</dbReference>
<dbReference type="Gene3D" id="1.20.1250.20">
    <property type="entry name" value="MFS general substrate transporter like domains"/>
    <property type="match status" value="1"/>
</dbReference>
<evidence type="ECO:0000313" key="9">
    <source>
        <dbReference type="Proteomes" id="UP000422989"/>
    </source>
</evidence>
<feature type="transmembrane region" description="Helical" evidence="5">
    <location>
        <begin position="206"/>
        <end position="232"/>
    </location>
</feature>
<gene>
    <name evidence="8" type="ORF">D7D94_10700</name>
</gene>
<comment type="subcellular location">
    <subcellularLocation>
        <location evidence="1">Cell membrane</location>
        <topology evidence="1">Multi-pass membrane protein</topology>
    </subcellularLocation>
</comment>
<feature type="transmembrane region" description="Helical" evidence="5">
    <location>
        <begin position="244"/>
        <end position="266"/>
    </location>
</feature>
<dbReference type="PANTHER" id="PTHR23528:SF1">
    <property type="entry name" value="MAJOR FACILITATOR SUPERFAMILY (MFS) PROFILE DOMAIN-CONTAINING PROTEIN"/>
    <property type="match status" value="1"/>
</dbReference>
<dbReference type="AlphaFoldDB" id="A0A6I6DSZ4"/>
<feature type="transmembrane region" description="Helical" evidence="5">
    <location>
        <begin position="102"/>
        <end position="121"/>
    </location>
</feature>
<dbReference type="EMBL" id="CP032550">
    <property type="protein sequence ID" value="QGU28092.1"/>
    <property type="molecule type" value="Genomic_DNA"/>
</dbReference>
<dbReference type="RefSeq" id="WP_156242598.1">
    <property type="nucleotide sequence ID" value="NZ_BAAAZL010000004.1"/>
</dbReference>
<evidence type="ECO:0000256" key="2">
    <source>
        <dbReference type="ARBA" id="ARBA00022692"/>
    </source>
</evidence>
<feature type="transmembrane region" description="Helical" evidence="5">
    <location>
        <begin position="75"/>
        <end position="96"/>
    </location>
</feature>
<keyword evidence="4 5" id="KW-0472">Membrane</keyword>
<feature type="transmembrane region" description="Helical" evidence="5">
    <location>
        <begin position="161"/>
        <end position="178"/>
    </location>
</feature>
<feature type="transmembrane region" description="Helical" evidence="5">
    <location>
        <begin position="302"/>
        <end position="320"/>
    </location>
</feature>
<keyword evidence="9" id="KW-1185">Reference proteome</keyword>
<feature type="transmembrane region" description="Helical" evidence="5">
    <location>
        <begin position="43"/>
        <end position="63"/>
    </location>
</feature>
<dbReference type="GO" id="GO:0022857">
    <property type="term" value="F:transmembrane transporter activity"/>
    <property type="evidence" value="ECO:0007669"/>
    <property type="project" value="InterPro"/>
</dbReference>
<dbReference type="KEGG" id="moj:D7D94_10700"/>
<feature type="domain" description="Major facilitator superfamily (MFS) profile" evidence="7">
    <location>
        <begin position="206"/>
        <end position="408"/>
    </location>
</feature>
<feature type="transmembrane region" description="Helical" evidence="5">
    <location>
        <begin position="372"/>
        <end position="392"/>
    </location>
</feature>
<evidence type="ECO:0000256" key="5">
    <source>
        <dbReference type="SAM" id="Phobius"/>
    </source>
</evidence>
<evidence type="ECO:0000256" key="6">
    <source>
        <dbReference type="SAM" id="SignalP"/>
    </source>
</evidence>
<feature type="chain" id="PRO_5026225610" evidence="6">
    <location>
        <begin position="23"/>
        <end position="408"/>
    </location>
</feature>
<feature type="transmembrane region" description="Helical" evidence="5">
    <location>
        <begin position="332"/>
        <end position="360"/>
    </location>
</feature>
<keyword evidence="3 5" id="KW-1133">Transmembrane helix</keyword>
<evidence type="ECO:0000256" key="4">
    <source>
        <dbReference type="ARBA" id="ARBA00023136"/>
    </source>
</evidence>
<evidence type="ECO:0000259" key="7">
    <source>
        <dbReference type="PROSITE" id="PS50850"/>
    </source>
</evidence>
<dbReference type="PROSITE" id="PS50850">
    <property type="entry name" value="MFS"/>
    <property type="match status" value="1"/>
</dbReference>
<sequence>MRRILLLAIAQCAVLGSLTAPAVVGLSVLTRDLVGDDGAPSALAAIIAAGSATAMVANPLFGWAADRSRTGRRGWLVGGAVVGLLASGALISATHIAWLGAAWMLAQAAYNACFGAINGLLSARLAPADRTRAAGVFSAASFVGTLPGLALAALLPHSLTGMILTVPALATAAILLIVRRLPRDDAPSTAAATGGRPAIRSVLTRAFLAASLIRFVLAVELAAGLTFGLYLFLDRWHLSEADAVRMVSLATLLGAVAVTATASAIAATPLSKADPRRLLGAALVLVAAAMIGRGIATAMGPFLIATAVAGVGVGAGYTATRSLVQAALPPEASAFGLGVFNVANTLAPVVAPLLAGALLLPSPASWLPDAYGAMYVLLAVPVLACGGVLPWLRYSTGSRPMNFMRSSP</sequence>
<dbReference type="SUPFAM" id="SSF103473">
    <property type="entry name" value="MFS general substrate transporter"/>
    <property type="match status" value="1"/>
</dbReference>
<feature type="transmembrane region" description="Helical" evidence="5">
    <location>
        <begin position="278"/>
        <end position="296"/>
    </location>
</feature>
<name>A0A6I6DSZ4_9MICO</name>
<dbReference type="Pfam" id="PF07690">
    <property type="entry name" value="MFS_1"/>
    <property type="match status" value="1"/>
</dbReference>
<evidence type="ECO:0000313" key="8">
    <source>
        <dbReference type="EMBL" id="QGU28092.1"/>
    </source>
</evidence>
<dbReference type="PANTHER" id="PTHR23528">
    <property type="match status" value="1"/>
</dbReference>
<keyword evidence="6" id="KW-0732">Signal</keyword>
<dbReference type="InterPro" id="IPR020846">
    <property type="entry name" value="MFS_dom"/>
</dbReference>
<reference evidence="8 9" key="1">
    <citation type="submission" date="2018-09" db="EMBL/GenBank/DDBJ databases">
        <title>Whole genome sequencing of Microbacterium oryzae strain MB-10T.</title>
        <authorList>
            <person name="Das S.K."/>
        </authorList>
    </citation>
    <scope>NUCLEOTIDE SEQUENCE [LARGE SCALE GENOMIC DNA]</scope>
    <source>
        <strain evidence="8 9">MB-10</strain>
    </source>
</reference>
<proteinExistence type="predicted"/>
<evidence type="ECO:0000256" key="1">
    <source>
        <dbReference type="ARBA" id="ARBA00004651"/>
    </source>
</evidence>
<accession>A0A6I6DSZ4</accession>
<dbReference type="GO" id="GO:0005886">
    <property type="term" value="C:plasma membrane"/>
    <property type="evidence" value="ECO:0007669"/>
    <property type="project" value="UniProtKB-SubCell"/>
</dbReference>
<evidence type="ECO:0000256" key="3">
    <source>
        <dbReference type="ARBA" id="ARBA00022989"/>
    </source>
</evidence>
<dbReference type="InterPro" id="IPR011701">
    <property type="entry name" value="MFS"/>
</dbReference>
<dbReference type="Proteomes" id="UP000422989">
    <property type="component" value="Chromosome"/>
</dbReference>